<dbReference type="InterPro" id="IPR022002">
    <property type="entry name" value="ChsH2_Znr"/>
</dbReference>
<dbReference type="PANTHER" id="PTHR34075">
    <property type="entry name" value="BLR3430 PROTEIN"/>
    <property type="match status" value="1"/>
</dbReference>
<dbReference type="AlphaFoldDB" id="A0A2M9FXM5"/>
<dbReference type="Gene3D" id="6.10.30.10">
    <property type="match status" value="1"/>
</dbReference>
<dbReference type="RefSeq" id="WP_109794636.1">
    <property type="nucleotide sequence ID" value="NZ_PHIG01000047.1"/>
</dbReference>
<evidence type="ECO:0000313" key="3">
    <source>
        <dbReference type="EMBL" id="PJK28189.1"/>
    </source>
</evidence>
<comment type="caution">
    <text evidence="3">The sequence shown here is derived from an EMBL/GenBank/DDBJ whole genome shotgun (WGS) entry which is preliminary data.</text>
</comment>
<dbReference type="Pfam" id="PF12172">
    <property type="entry name" value="zf-ChsH2"/>
    <property type="match status" value="1"/>
</dbReference>
<dbReference type="EMBL" id="PHIG01000047">
    <property type="protein sequence ID" value="PJK28189.1"/>
    <property type="molecule type" value="Genomic_DNA"/>
</dbReference>
<dbReference type="PANTHER" id="PTHR34075:SF5">
    <property type="entry name" value="BLR3430 PROTEIN"/>
    <property type="match status" value="1"/>
</dbReference>
<dbReference type="Pfam" id="PF01796">
    <property type="entry name" value="OB_ChsH2_C"/>
    <property type="match status" value="1"/>
</dbReference>
<keyword evidence="4" id="KW-1185">Reference proteome</keyword>
<dbReference type="OrthoDB" id="7595207at2"/>
<sequence>MALFPDIMPRPEPNMDDAAFWENCAARRLAFQACAACGVFRHPPSPLCPACHAPETRWVDAPGTAEIYSFTVVHYPSHPAVREHLPYVVAVLRFDGIEGVKFVSNVTGVSAEKLRIGMKVRLWWDDIGEGMHLPRFRPAQ</sequence>
<evidence type="ECO:0000313" key="4">
    <source>
        <dbReference type="Proteomes" id="UP000229498"/>
    </source>
</evidence>
<accession>A0A2M9FXM5</accession>
<dbReference type="InterPro" id="IPR002878">
    <property type="entry name" value="ChsH2_C"/>
</dbReference>
<dbReference type="SUPFAM" id="SSF50249">
    <property type="entry name" value="Nucleic acid-binding proteins"/>
    <property type="match status" value="1"/>
</dbReference>
<evidence type="ECO:0000259" key="2">
    <source>
        <dbReference type="Pfam" id="PF12172"/>
    </source>
</evidence>
<dbReference type="Proteomes" id="UP000229498">
    <property type="component" value="Unassembled WGS sequence"/>
</dbReference>
<name>A0A2M9FXM5_9PROT</name>
<protein>
    <submittedName>
        <fullName evidence="3">Thiolase</fullName>
    </submittedName>
</protein>
<gene>
    <name evidence="3" type="ORF">CVT23_17575</name>
</gene>
<dbReference type="InterPro" id="IPR052513">
    <property type="entry name" value="Thioester_dehydratase-like"/>
</dbReference>
<reference evidence="3 4" key="1">
    <citation type="submission" date="2017-11" db="EMBL/GenBank/DDBJ databases">
        <title>Draft genome sequence of Rhizobiales bacterium SY3-13.</title>
        <authorList>
            <person name="Sun C."/>
        </authorList>
    </citation>
    <scope>NUCLEOTIDE SEQUENCE [LARGE SCALE GENOMIC DNA]</scope>
    <source>
        <strain evidence="3 4">SY3-13</strain>
    </source>
</reference>
<proteinExistence type="predicted"/>
<organism evidence="3 4">
    <name type="scientific">Minwuia thermotolerans</name>
    <dbReference type="NCBI Taxonomy" id="2056226"/>
    <lineage>
        <taxon>Bacteria</taxon>
        <taxon>Pseudomonadati</taxon>
        <taxon>Pseudomonadota</taxon>
        <taxon>Alphaproteobacteria</taxon>
        <taxon>Minwuiales</taxon>
        <taxon>Minwuiaceae</taxon>
        <taxon>Minwuia</taxon>
    </lineage>
</organism>
<dbReference type="InterPro" id="IPR012340">
    <property type="entry name" value="NA-bd_OB-fold"/>
</dbReference>
<feature type="domain" description="ChsH2 rubredoxin-like zinc ribbon" evidence="2">
    <location>
        <begin position="21"/>
        <end position="55"/>
    </location>
</feature>
<feature type="domain" description="ChsH2 C-terminal OB-fold" evidence="1">
    <location>
        <begin position="58"/>
        <end position="125"/>
    </location>
</feature>
<evidence type="ECO:0000259" key="1">
    <source>
        <dbReference type="Pfam" id="PF01796"/>
    </source>
</evidence>